<feature type="coiled-coil region" evidence="6">
    <location>
        <begin position="65"/>
        <end position="92"/>
    </location>
</feature>
<accession>A0ABS5QTV1</accession>
<dbReference type="PROSITE" id="PS51198">
    <property type="entry name" value="UVRD_HELICASE_ATP_BIND"/>
    <property type="match status" value="1"/>
</dbReference>
<evidence type="ECO:0000256" key="2">
    <source>
        <dbReference type="ARBA" id="ARBA00022801"/>
    </source>
</evidence>
<dbReference type="InterPro" id="IPR027785">
    <property type="entry name" value="UvrD-like_helicase_C"/>
</dbReference>
<evidence type="ECO:0000256" key="1">
    <source>
        <dbReference type="ARBA" id="ARBA00022741"/>
    </source>
</evidence>
<dbReference type="InterPro" id="IPR048228">
    <property type="entry name" value="HelD_bacillota"/>
</dbReference>
<comment type="caution">
    <text evidence="8">The sequence shown here is derived from an EMBL/GenBank/DDBJ whole genome shotgun (WGS) entry which is preliminary data.</text>
</comment>
<dbReference type="InterPro" id="IPR014016">
    <property type="entry name" value="UvrD-like_ATP-bd"/>
</dbReference>
<dbReference type="Gene3D" id="1.10.10.160">
    <property type="match status" value="1"/>
</dbReference>
<keyword evidence="2 5" id="KW-0378">Hydrolase</keyword>
<gene>
    <name evidence="8" type="ORF">G6R28_05205</name>
</gene>
<dbReference type="NCBIfam" id="NF041464">
    <property type="entry name" value="HelD_BACSU"/>
    <property type="match status" value="1"/>
</dbReference>
<evidence type="ECO:0000256" key="6">
    <source>
        <dbReference type="SAM" id="Coils"/>
    </source>
</evidence>
<organism evidence="8 9">
    <name type="scientific">Fructobacillus papyrifericola</name>
    <dbReference type="NCBI Taxonomy" id="2713172"/>
    <lineage>
        <taxon>Bacteria</taxon>
        <taxon>Bacillati</taxon>
        <taxon>Bacillota</taxon>
        <taxon>Bacilli</taxon>
        <taxon>Lactobacillales</taxon>
        <taxon>Lactobacillaceae</taxon>
        <taxon>Fructobacillus</taxon>
    </lineage>
</organism>
<dbReference type="EMBL" id="JAAMFJ010000002">
    <property type="protein sequence ID" value="MBS9336624.1"/>
    <property type="molecule type" value="Genomic_DNA"/>
</dbReference>
<keyword evidence="9" id="KW-1185">Reference proteome</keyword>
<dbReference type="SUPFAM" id="SSF52540">
    <property type="entry name" value="P-loop containing nucleoside triphosphate hydrolases"/>
    <property type="match status" value="1"/>
</dbReference>
<sequence>MANEQKVREQEYLDQTLKQIDLAQLEAQEEIKKSKGSLSDVASGWDDVRVKTSTYSGIVETAMSIRQQQQAIEERQSAKSRAEDRYQTLAKQKEKPYFARIDFIDDAEEKREKETVYIGLASFADDDGKFWVYDWRTPVASIYYDGGLGKVDYQTPAGKQTADVTLKRQFEIEKGVIVTLFDTEEAIGDAMLLNALSGESTTKMKSIVTTIQKEQNKIIRNTDADLLFVQGAAGSGKTAAIMQRVAYLLYRYRGKLNSGQVVMFSPNQLFNDYVDQVLPELGEQNLVQLTFYQYASHRLPRFEVQTLEERFESNHQNEKIERLLGSLDMFKAVRAYAEDLNQSGLKVRNLNFRGDVLLSKEKIQSIYYQYNENYKLSQRLEATQESLIRSLRSQVGAQMKQDWVELAIENLSKQEYDEMVGAGQVRLGDDEVNDAGDLTRLHQLGEGPKERTFASDKQERNFLAKKIVTQALRPLAKRVRRAGFININAQFVDLLRALPKYLSLADYQISEAEWRTYVDAFVASLKEKKLSLPATTIYLYLYDLITGKHGQREIRYLFIDEIQDYTPFQLAFLKFSFPNAKFTVLGDLNQAIFTQDWASSLEEDFASLFDPDKVDFVELTQTYRSTKQITDFSKGLLRDGKTIEAFNRSGDLPVMKLAKTEGQAIDEVKAQLIKNAQDGEQTAIITQTLAEAKALAKELADQKITLIRSENQRLAPGAVILPSYLAKGLEFDAVIVWQADASHYSEENVRRLLYTVTSRAMHRLTLIGSGQLSPMIEELPKSLYKLEDGHAK</sequence>
<evidence type="ECO:0000313" key="9">
    <source>
        <dbReference type="Proteomes" id="UP000735205"/>
    </source>
</evidence>
<dbReference type="PANTHER" id="PTHR11070:SF17">
    <property type="entry name" value="DNA HELICASE IV"/>
    <property type="match status" value="1"/>
</dbReference>
<keyword evidence="4 5" id="KW-0067">ATP-binding</keyword>
<name>A0ABS5QTV1_9LACO</name>
<evidence type="ECO:0000313" key="8">
    <source>
        <dbReference type="EMBL" id="MBS9336624.1"/>
    </source>
</evidence>
<dbReference type="Pfam" id="PF13538">
    <property type="entry name" value="UvrD_C_2"/>
    <property type="match status" value="1"/>
</dbReference>
<reference evidence="8 9" key="1">
    <citation type="submission" date="2020-02" db="EMBL/GenBank/DDBJ databases">
        <title>Fructobacillus sp. isolated from paper mulberry of Taiwan.</title>
        <authorList>
            <person name="Lin S.-T."/>
        </authorList>
    </citation>
    <scope>NUCLEOTIDE SEQUENCE [LARGE SCALE GENOMIC DNA]</scope>
    <source>
        <strain evidence="8 9">M1-21</strain>
    </source>
</reference>
<evidence type="ECO:0000256" key="4">
    <source>
        <dbReference type="ARBA" id="ARBA00022840"/>
    </source>
</evidence>
<evidence type="ECO:0000256" key="3">
    <source>
        <dbReference type="ARBA" id="ARBA00022806"/>
    </source>
</evidence>
<dbReference type="Proteomes" id="UP000735205">
    <property type="component" value="Unassembled WGS sequence"/>
</dbReference>
<dbReference type="PANTHER" id="PTHR11070">
    <property type="entry name" value="UVRD / RECB / PCRA DNA HELICASE FAMILY MEMBER"/>
    <property type="match status" value="1"/>
</dbReference>
<dbReference type="InterPro" id="IPR013986">
    <property type="entry name" value="DExx_box_DNA_helicase_dom_sf"/>
</dbReference>
<dbReference type="InterPro" id="IPR000212">
    <property type="entry name" value="DNA_helicase_UvrD/REP"/>
</dbReference>
<dbReference type="RefSeq" id="WP_213793175.1">
    <property type="nucleotide sequence ID" value="NZ_JAAMFJ010000002.1"/>
</dbReference>
<feature type="binding site" evidence="5">
    <location>
        <begin position="231"/>
        <end position="238"/>
    </location>
    <ligand>
        <name>ATP</name>
        <dbReference type="ChEBI" id="CHEBI:30616"/>
    </ligand>
</feature>
<dbReference type="InterPro" id="IPR027417">
    <property type="entry name" value="P-loop_NTPase"/>
</dbReference>
<keyword evidence="6" id="KW-0175">Coiled coil</keyword>
<dbReference type="Gene3D" id="3.40.50.300">
    <property type="entry name" value="P-loop containing nucleotide triphosphate hydrolases"/>
    <property type="match status" value="3"/>
</dbReference>
<proteinExistence type="predicted"/>
<protein>
    <submittedName>
        <fullName evidence="8">AAA family ATPase</fullName>
    </submittedName>
</protein>
<feature type="domain" description="UvrD-like helicase ATP-binding" evidence="7">
    <location>
        <begin position="210"/>
        <end position="626"/>
    </location>
</feature>
<keyword evidence="1 5" id="KW-0547">Nucleotide-binding</keyword>
<dbReference type="Pfam" id="PF00580">
    <property type="entry name" value="UvrD-helicase"/>
    <property type="match status" value="1"/>
</dbReference>
<evidence type="ECO:0000256" key="5">
    <source>
        <dbReference type="PROSITE-ProRule" id="PRU00560"/>
    </source>
</evidence>
<keyword evidence="3 5" id="KW-0347">Helicase</keyword>
<evidence type="ECO:0000259" key="7">
    <source>
        <dbReference type="PROSITE" id="PS51198"/>
    </source>
</evidence>